<accession>A0ABC8RC21</accession>
<evidence type="ECO:0000313" key="3">
    <source>
        <dbReference type="Proteomes" id="UP001642360"/>
    </source>
</evidence>
<gene>
    <name evidence="2" type="ORF">ILEXP_LOCUS9878</name>
</gene>
<proteinExistence type="predicted"/>
<feature type="region of interest" description="Disordered" evidence="1">
    <location>
        <begin position="61"/>
        <end position="93"/>
    </location>
</feature>
<evidence type="ECO:0000256" key="1">
    <source>
        <dbReference type="SAM" id="MobiDB-lite"/>
    </source>
</evidence>
<organism evidence="2 3">
    <name type="scientific">Ilex paraguariensis</name>
    <name type="common">yerba mate</name>
    <dbReference type="NCBI Taxonomy" id="185542"/>
    <lineage>
        <taxon>Eukaryota</taxon>
        <taxon>Viridiplantae</taxon>
        <taxon>Streptophyta</taxon>
        <taxon>Embryophyta</taxon>
        <taxon>Tracheophyta</taxon>
        <taxon>Spermatophyta</taxon>
        <taxon>Magnoliopsida</taxon>
        <taxon>eudicotyledons</taxon>
        <taxon>Gunneridae</taxon>
        <taxon>Pentapetalae</taxon>
        <taxon>asterids</taxon>
        <taxon>campanulids</taxon>
        <taxon>Aquifoliales</taxon>
        <taxon>Aquifoliaceae</taxon>
        <taxon>Ilex</taxon>
    </lineage>
</organism>
<feature type="compositionally biased region" description="Basic and acidic residues" evidence="1">
    <location>
        <begin position="81"/>
        <end position="91"/>
    </location>
</feature>
<dbReference type="AlphaFoldDB" id="A0ABC8RC21"/>
<keyword evidence="3" id="KW-1185">Reference proteome</keyword>
<evidence type="ECO:0000313" key="2">
    <source>
        <dbReference type="EMBL" id="CAK9142225.1"/>
    </source>
</evidence>
<reference evidence="2 3" key="1">
    <citation type="submission" date="2024-02" db="EMBL/GenBank/DDBJ databases">
        <authorList>
            <person name="Vignale AGUSTIN F."/>
            <person name="Sosa J E."/>
            <person name="Modenutti C."/>
        </authorList>
    </citation>
    <scope>NUCLEOTIDE SEQUENCE [LARGE SCALE GENOMIC DNA]</scope>
</reference>
<name>A0ABC8RC21_9AQUA</name>
<comment type="caution">
    <text evidence="2">The sequence shown here is derived from an EMBL/GenBank/DDBJ whole genome shotgun (WGS) entry which is preliminary data.</text>
</comment>
<sequence>MKKSRPQEERRKIELPQRRTTTFSFDIVDSLCSSEEDSSLGGKEIFSDVTKTGVSTDGLLQISLGSGDRENRSADNAQRQPIEDSKLRCDPDVGPLNDAVVHREWGRALTLHKSLSAKLALPHSPALT</sequence>
<dbReference type="Proteomes" id="UP001642360">
    <property type="component" value="Unassembled WGS sequence"/>
</dbReference>
<protein>
    <submittedName>
        <fullName evidence="2">Uncharacterized protein</fullName>
    </submittedName>
</protein>
<dbReference type="EMBL" id="CAUOFW020001206">
    <property type="protein sequence ID" value="CAK9142225.1"/>
    <property type="molecule type" value="Genomic_DNA"/>
</dbReference>